<dbReference type="Pfam" id="PF13660">
    <property type="entry name" value="DUF4147"/>
    <property type="match status" value="1"/>
</dbReference>
<dbReference type="InterPro" id="IPR039760">
    <property type="entry name" value="MOFRL_protein"/>
</dbReference>
<dbReference type="AlphaFoldDB" id="A0A1I4M2E2"/>
<dbReference type="RefSeq" id="WP_242654748.1">
    <property type="nucleotide sequence ID" value="NZ_FOTQ01000002.1"/>
</dbReference>
<feature type="domain" description="MOFRL" evidence="1">
    <location>
        <begin position="295"/>
        <end position="393"/>
    </location>
</feature>
<name>A0A1I4M2E2_9RHOB</name>
<protein>
    <submittedName>
        <fullName evidence="3">Hydroxypyruvate reductase</fullName>
    </submittedName>
</protein>
<reference evidence="3 4" key="1">
    <citation type="submission" date="2016-10" db="EMBL/GenBank/DDBJ databases">
        <authorList>
            <person name="de Groot N.N."/>
        </authorList>
    </citation>
    <scope>NUCLEOTIDE SEQUENCE [LARGE SCALE GENOMIC DNA]</scope>
    <source>
        <strain evidence="3 4">DSM 15283</strain>
    </source>
</reference>
<dbReference type="EMBL" id="FOTQ01000002">
    <property type="protein sequence ID" value="SFL97137.1"/>
    <property type="molecule type" value="Genomic_DNA"/>
</dbReference>
<dbReference type="Proteomes" id="UP000199144">
    <property type="component" value="Unassembled WGS sequence"/>
</dbReference>
<organism evidence="3 4">
    <name type="scientific">Shimia aestuarii</name>
    <dbReference type="NCBI Taxonomy" id="254406"/>
    <lineage>
        <taxon>Bacteria</taxon>
        <taxon>Pseudomonadati</taxon>
        <taxon>Pseudomonadota</taxon>
        <taxon>Alphaproteobacteria</taxon>
        <taxon>Rhodobacterales</taxon>
        <taxon>Roseobacteraceae</taxon>
    </lineage>
</organism>
<dbReference type="GO" id="GO:0008887">
    <property type="term" value="F:glycerate kinase activity"/>
    <property type="evidence" value="ECO:0007669"/>
    <property type="project" value="InterPro"/>
</dbReference>
<accession>A0A1I4M2E2</accession>
<evidence type="ECO:0000313" key="4">
    <source>
        <dbReference type="Proteomes" id="UP000199144"/>
    </source>
</evidence>
<dbReference type="InterPro" id="IPR025286">
    <property type="entry name" value="MOFRL_assoc_dom"/>
</dbReference>
<dbReference type="Gene3D" id="3.40.50.10180">
    <property type="entry name" value="Glycerate kinase, MOFRL-like N-terminal domain"/>
    <property type="match status" value="1"/>
</dbReference>
<dbReference type="InterPro" id="IPR037035">
    <property type="entry name" value="GK-like_C_sf"/>
</dbReference>
<dbReference type="InterPro" id="IPR007835">
    <property type="entry name" value="MOFRL"/>
</dbReference>
<keyword evidence="3" id="KW-0670">Pyruvate</keyword>
<evidence type="ECO:0000313" key="3">
    <source>
        <dbReference type="EMBL" id="SFL97137.1"/>
    </source>
</evidence>
<dbReference type="PANTHER" id="PTHR12227:SF0">
    <property type="entry name" value="GLYCERATE KINASE"/>
    <property type="match status" value="1"/>
</dbReference>
<dbReference type="PANTHER" id="PTHR12227">
    <property type="entry name" value="GLYCERATE KINASE"/>
    <property type="match status" value="1"/>
</dbReference>
<dbReference type="InterPro" id="IPR038614">
    <property type="entry name" value="GK_N_sf"/>
</dbReference>
<dbReference type="GO" id="GO:0005737">
    <property type="term" value="C:cytoplasm"/>
    <property type="evidence" value="ECO:0007669"/>
    <property type="project" value="TreeGrafter"/>
</dbReference>
<keyword evidence="4" id="KW-1185">Reference proteome</keyword>
<dbReference type="STRING" id="254406.SAMN04488042_102338"/>
<dbReference type="Gene3D" id="3.40.1480.10">
    <property type="entry name" value="MOFRL domain"/>
    <property type="match status" value="1"/>
</dbReference>
<gene>
    <name evidence="3" type="ORF">SAMN04488042_102338</name>
</gene>
<feature type="domain" description="MOFRL-associated" evidence="2">
    <location>
        <begin position="37"/>
        <end position="228"/>
    </location>
</feature>
<sequence length="400" mass="41109">MTGFDPLVHPEPGLVSAAGLGHSATQMGAFMDRAEILKDIWQAGVDAVRGDRAVTTALAHEQVARPDRILAVGKAAASMAQAARDFFGVDIPTLVVTKYGHAEGLDPRIDVIEAAHPVPDENSLRGGRALFGAVRDLGADTHLLMLVSGGASALAELPAAGLSLHALQAENSRLLAEGLDIHAMNARRQNMSDIKAGKLLARFRGALVTTLAISDVEGDALSVIGSGIGDVPDAVRFSFDPFIVASNAIARDACAARAKALGIPVLDNAETLYDDVFTLASRLGPVFCQSATGLHILGGEPTVTLPPDPGEGGRNQALALALAEKIAGQERLSVLVAGTDGTDGPTTAAGGLVDGTTWGDGARAALRAADSGRFLRNRGALFTSGPTGTNVMDLALALKT</sequence>
<evidence type="ECO:0000259" key="1">
    <source>
        <dbReference type="Pfam" id="PF05161"/>
    </source>
</evidence>
<dbReference type="SUPFAM" id="SSF82544">
    <property type="entry name" value="GckA/TtuD-like"/>
    <property type="match status" value="1"/>
</dbReference>
<proteinExistence type="predicted"/>
<evidence type="ECO:0000259" key="2">
    <source>
        <dbReference type="Pfam" id="PF13660"/>
    </source>
</evidence>
<dbReference type="Pfam" id="PF05161">
    <property type="entry name" value="MOFRL"/>
    <property type="match status" value="1"/>
</dbReference>